<dbReference type="AlphaFoldDB" id="A0A8E2F897"/>
<proteinExistence type="predicted"/>
<keyword evidence="2" id="KW-1185">Reference proteome</keyword>
<dbReference type="Proteomes" id="UP000250140">
    <property type="component" value="Unassembled WGS sequence"/>
</dbReference>
<name>A0A8E2F897_9PEZI</name>
<evidence type="ECO:0000313" key="1">
    <source>
        <dbReference type="EMBL" id="OCL12406.1"/>
    </source>
</evidence>
<reference evidence="1 2" key="1">
    <citation type="journal article" date="2016" name="Nat. Commun.">
        <title>Ectomycorrhizal ecology is imprinted in the genome of the dominant symbiotic fungus Cenococcum geophilum.</title>
        <authorList>
            <consortium name="DOE Joint Genome Institute"/>
            <person name="Peter M."/>
            <person name="Kohler A."/>
            <person name="Ohm R.A."/>
            <person name="Kuo A."/>
            <person name="Krutzmann J."/>
            <person name="Morin E."/>
            <person name="Arend M."/>
            <person name="Barry K.W."/>
            <person name="Binder M."/>
            <person name="Choi C."/>
            <person name="Clum A."/>
            <person name="Copeland A."/>
            <person name="Grisel N."/>
            <person name="Haridas S."/>
            <person name="Kipfer T."/>
            <person name="LaButti K."/>
            <person name="Lindquist E."/>
            <person name="Lipzen A."/>
            <person name="Maire R."/>
            <person name="Meier B."/>
            <person name="Mihaltcheva S."/>
            <person name="Molinier V."/>
            <person name="Murat C."/>
            <person name="Poggeler S."/>
            <person name="Quandt C.A."/>
            <person name="Sperisen C."/>
            <person name="Tritt A."/>
            <person name="Tisserant E."/>
            <person name="Crous P.W."/>
            <person name="Henrissat B."/>
            <person name="Nehls U."/>
            <person name="Egli S."/>
            <person name="Spatafora J.W."/>
            <person name="Grigoriev I.V."/>
            <person name="Martin F.M."/>
        </authorList>
    </citation>
    <scope>NUCLEOTIDE SEQUENCE [LARGE SCALE GENOMIC DNA]</scope>
    <source>
        <strain evidence="1 2">CBS 207.34</strain>
    </source>
</reference>
<sequence length="149" mass="17217">MNPPFPSSSDFAHKPYSDFTGPIHHLPHVEFREIDHLVATNALPNPHDTQILSRTFEKTTYAFDAVCIKNFLCDNRHFFGLVRHWVEFEADGKAVDKTAFFAFVTPKFHAALKAWMGRNPNIVVSKGANEVGHRRWFERAVECLESYRR</sequence>
<evidence type="ECO:0000313" key="2">
    <source>
        <dbReference type="Proteomes" id="UP000250140"/>
    </source>
</evidence>
<organism evidence="1 2">
    <name type="scientific">Glonium stellatum</name>
    <dbReference type="NCBI Taxonomy" id="574774"/>
    <lineage>
        <taxon>Eukaryota</taxon>
        <taxon>Fungi</taxon>
        <taxon>Dikarya</taxon>
        <taxon>Ascomycota</taxon>
        <taxon>Pezizomycotina</taxon>
        <taxon>Dothideomycetes</taxon>
        <taxon>Pleosporomycetidae</taxon>
        <taxon>Gloniales</taxon>
        <taxon>Gloniaceae</taxon>
        <taxon>Glonium</taxon>
    </lineage>
</organism>
<gene>
    <name evidence="1" type="ORF">AOQ84DRAFT_360670</name>
</gene>
<accession>A0A8E2F897</accession>
<protein>
    <submittedName>
        <fullName evidence="1">Uncharacterized protein</fullName>
    </submittedName>
</protein>
<dbReference type="EMBL" id="KV748881">
    <property type="protein sequence ID" value="OCL12406.1"/>
    <property type="molecule type" value="Genomic_DNA"/>
</dbReference>